<evidence type="ECO:0000256" key="1">
    <source>
        <dbReference type="ARBA" id="ARBA00004141"/>
    </source>
</evidence>
<dbReference type="STRING" id="6313.A0A158P803"/>
<name>A0A158P803_ANGCA</name>
<dbReference type="PRINTS" id="PR01333">
    <property type="entry name" value="2POREKCHANEL"/>
</dbReference>
<keyword evidence="5 8" id="KW-0406">Ion transport</keyword>
<keyword evidence="11" id="KW-1185">Reference proteome</keyword>
<dbReference type="SUPFAM" id="SSF81324">
    <property type="entry name" value="Voltage-gated potassium channels"/>
    <property type="match status" value="2"/>
</dbReference>
<comment type="similarity">
    <text evidence="8">Belongs to the two pore domain potassium channel (TC 1.A.1.8) family.</text>
</comment>
<comment type="subcellular location">
    <subcellularLocation>
        <location evidence="1">Membrane</location>
        <topology evidence="1">Multi-pass membrane protein</topology>
    </subcellularLocation>
</comment>
<dbReference type="PANTHER" id="PTHR11003">
    <property type="entry name" value="POTASSIUM CHANNEL, SUBFAMILY K"/>
    <property type="match status" value="1"/>
</dbReference>
<evidence type="ECO:0000256" key="8">
    <source>
        <dbReference type="RuleBase" id="RU003857"/>
    </source>
</evidence>
<dbReference type="GO" id="GO:0015271">
    <property type="term" value="F:outward rectifier potassium channel activity"/>
    <property type="evidence" value="ECO:0007669"/>
    <property type="project" value="TreeGrafter"/>
</dbReference>
<dbReference type="GO" id="GO:0030322">
    <property type="term" value="P:stabilization of membrane potential"/>
    <property type="evidence" value="ECO:0007669"/>
    <property type="project" value="TreeGrafter"/>
</dbReference>
<evidence type="ECO:0000259" key="10">
    <source>
        <dbReference type="Pfam" id="PF07885"/>
    </source>
</evidence>
<accession>A0A158P803</accession>
<evidence type="ECO:0000256" key="2">
    <source>
        <dbReference type="ARBA" id="ARBA00022448"/>
    </source>
</evidence>
<sequence length="327" mass="36656">MTQCYIPYKEDVSSIHNFSNNIKAFTTCVILKVPTDLAAKEEAYHARLIARDVMILNLRAIHQNNKEDREERWKESILSFENDLGLDEPVRETAWTFWMAFLYAGTIYTTIGYGNIACATTAGKVATICYSMIGIPIMLVILNDLGSLLLVWVKYIANNTSDLLLFIGKYGNLEEPSPDPPVFSALFATVAWIMLSAAVFCIWEDWTYFTSVYFFFISCSTIGLGDVTPDHPEYMIATFGVVVVGLSLVSVCIDVVKEKIELMYMMLLKKLLQDYMEAVKNGDPNATAGMMAGFQGKAKFLLPLISKAQGTKVMNRFKEDCTAKVSF</sequence>
<keyword evidence="2 8" id="KW-0813">Transport</keyword>
<organism evidence="11 12">
    <name type="scientific">Angiostrongylus cantonensis</name>
    <name type="common">Rat lungworm</name>
    <dbReference type="NCBI Taxonomy" id="6313"/>
    <lineage>
        <taxon>Eukaryota</taxon>
        <taxon>Metazoa</taxon>
        <taxon>Ecdysozoa</taxon>
        <taxon>Nematoda</taxon>
        <taxon>Chromadorea</taxon>
        <taxon>Rhabditida</taxon>
        <taxon>Rhabditina</taxon>
        <taxon>Rhabditomorpha</taxon>
        <taxon>Strongyloidea</taxon>
        <taxon>Metastrongylidae</taxon>
        <taxon>Angiostrongylus</taxon>
    </lineage>
</organism>
<keyword evidence="7 8" id="KW-0407">Ion channel</keyword>
<keyword evidence="4 9" id="KW-1133">Transmembrane helix</keyword>
<dbReference type="InterPro" id="IPR003280">
    <property type="entry name" value="2pore_dom_K_chnl"/>
</dbReference>
<protein>
    <submittedName>
        <fullName evidence="12">Ion_trans_2 domain-containing protein</fullName>
    </submittedName>
</protein>
<feature type="transmembrane region" description="Helical" evidence="9">
    <location>
        <begin position="182"/>
        <end position="203"/>
    </location>
</feature>
<keyword evidence="3 8" id="KW-0812">Transmembrane</keyword>
<reference evidence="11" key="1">
    <citation type="submission" date="2012-09" db="EMBL/GenBank/DDBJ databases">
        <authorList>
            <person name="Martin A.A."/>
        </authorList>
    </citation>
    <scope>NUCLEOTIDE SEQUENCE</scope>
</reference>
<dbReference type="GO" id="GO:0005886">
    <property type="term" value="C:plasma membrane"/>
    <property type="evidence" value="ECO:0007669"/>
    <property type="project" value="TreeGrafter"/>
</dbReference>
<keyword evidence="6 9" id="KW-0472">Membrane</keyword>
<dbReference type="GO" id="GO:0022841">
    <property type="term" value="F:potassium ion leak channel activity"/>
    <property type="evidence" value="ECO:0007669"/>
    <property type="project" value="TreeGrafter"/>
</dbReference>
<evidence type="ECO:0000256" key="3">
    <source>
        <dbReference type="ARBA" id="ARBA00022692"/>
    </source>
</evidence>
<feature type="transmembrane region" description="Helical" evidence="9">
    <location>
        <begin position="128"/>
        <end position="153"/>
    </location>
</feature>
<dbReference type="PANTHER" id="PTHR11003:SF61">
    <property type="entry name" value="POTASSIUM CHANNEL DOMAIN-CONTAINING PROTEIN"/>
    <property type="match status" value="1"/>
</dbReference>
<dbReference type="AlphaFoldDB" id="A0A158P803"/>
<proteinExistence type="inferred from homology"/>
<dbReference type="InterPro" id="IPR013099">
    <property type="entry name" value="K_chnl_dom"/>
</dbReference>
<evidence type="ECO:0000313" key="11">
    <source>
        <dbReference type="Proteomes" id="UP000035642"/>
    </source>
</evidence>
<reference evidence="12" key="2">
    <citation type="submission" date="2016-04" db="UniProtKB">
        <authorList>
            <consortium name="WormBaseParasite"/>
        </authorList>
    </citation>
    <scope>IDENTIFICATION</scope>
</reference>
<evidence type="ECO:0000313" key="12">
    <source>
        <dbReference type="WBParaSite" id="ACAC_0000340901-mRNA-1"/>
    </source>
</evidence>
<feature type="transmembrane region" description="Helical" evidence="9">
    <location>
        <begin position="234"/>
        <end position="256"/>
    </location>
</feature>
<feature type="domain" description="Potassium channel" evidence="10">
    <location>
        <begin position="189"/>
        <end position="259"/>
    </location>
</feature>
<dbReference type="WBParaSite" id="ACAC_0000340901-mRNA-1">
    <property type="protein sequence ID" value="ACAC_0000340901-mRNA-1"/>
    <property type="gene ID" value="ACAC_0000340901"/>
</dbReference>
<dbReference type="Pfam" id="PF07885">
    <property type="entry name" value="Ion_trans_2"/>
    <property type="match status" value="2"/>
</dbReference>
<feature type="transmembrane region" description="Helical" evidence="9">
    <location>
        <begin position="210"/>
        <end position="228"/>
    </location>
</feature>
<evidence type="ECO:0000256" key="7">
    <source>
        <dbReference type="ARBA" id="ARBA00023303"/>
    </source>
</evidence>
<feature type="domain" description="Potassium channel" evidence="10">
    <location>
        <begin position="93"/>
        <end position="149"/>
    </location>
</feature>
<evidence type="ECO:0000256" key="4">
    <source>
        <dbReference type="ARBA" id="ARBA00022989"/>
    </source>
</evidence>
<evidence type="ECO:0000256" key="6">
    <source>
        <dbReference type="ARBA" id="ARBA00023136"/>
    </source>
</evidence>
<feature type="transmembrane region" description="Helical" evidence="9">
    <location>
        <begin position="95"/>
        <end position="116"/>
    </location>
</feature>
<evidence type="ECO:0000256" key="5">
    <source>
        <dbReference type="ARBA" id="ARBA00023065"/>
    </source>
</evidence>
<dbReference type="Gene3D" id="1.10.287.70">
    <property type="match status" value="1"/>
</dbReference>
<dbReference type="Proteomes" id="UP000035642">
    <property type="component" value="Unassembled WGS sequence"/>
</dbReference>
<evidence type="ECO:0000256" key="9">
    <source>
        <dbReference type="SAM" id="Phobius"/>
    </source>
</evidence>